<keyword evidence="2" id="KW-1185">Reference proteome</keyword>
<sequence>MRADDRYASLIPMVRAVLETMEQAIAADERSAADMARLAHDAAGQPGGVGEIFAQAGRHHAVRALAARGRRAALLAQYGLAAPDGDETDP</sequence>
<proteinExistence type="predicted"/>
<dbReference type="Proteomes" id="UP000441523">
    <property type="component" value="Unassembled WGS sequence"/>
</dbReference>
<organism evidence="1 2">
    <name type="scientific">Methylobacterium planeticum</name>
    <dbReference type="NCBI Taxonomy" id="2615211"/>
    <lineage>
        <taxon>Bacteria</taxon>
        <taxon>Pseudomonadati</taxon>
        <taxon>Pseudomonadota</taxon>
        <taxon>Alphaproteobacteria</taxon>
        <taxon>Hyphomicrobiales</taxon>
        <taxon>Methylobacteriaceae</taxon>
        <taxon>Methylobacterium</taxon>
    </lineage>
</organism>
<gene>
    <name evidence="1" type="ORF">F6X51_15850</name>
</gene>
<dbReference type="EMBL" id="VZZJ01000013">
    <property type="protein sequence ID" value="KAB1072463.1"/>
    <property type="molecule type" value="Genomic_DNA"/>
</dbReference>
<name>A0A6N6MQN6_9HYPH</name>
<protein>
    <submittedName>
        <fullName evidence="1">Uncharacterized protein</fullName>
    </submittedName>
</protein>
<evidence type="ECO:0000313" key="2">
    <source>
        <dbReference type="Proteomes" id="UP000441523"/>
    </source>
</evidence>
<dbReference type="RefSeq" id="WP_150964655.1">
    <property type="nucleotide sequence ID" value="NZ_VZZJ01000013.1"/>
</dbReference>
<evidence type="ECO:0000313" key="1">
    <source>
        <dbReference type="EMBL" id="KAB1072463.1"/>
    </source>
</evidence>
<comment type="caution">
    <text evidence="1">The sequence shown here is derived from an EMBL/GenBank/DDBJ whole genome shotgun (WGS) entry which is preliminary data.</text>
</comment>
<accession>A0A6N6MQN6</accession>
<reference evidence="1 2" key="1">
    <citation type="submission" date="2019-09" db="EMBL/GenBank/DDBJ databases">
        <title>YIM 132548 draft genome.</title>
        <authorList>
            <person name="Jiang L."/>
        </authorList>
    </citation>
    <scope>NUCLEOTIDE SEQUENCE [LARGE SCALE GENOMIC DNA]</scope>
    <source>
        <strain evidence="1 2">YIM 132548</strain>
    </source>
</reference>
<dbReference type="AlphaFoldDB" id="A0A6N6MQN6"/>